<comment type="caution">
    <text evidence="2">The sequence shown here is derived from an EMBL/GenBank/DDBJ whole genome shotgun (WGS) entry which is preliminary data.</text>
</comment>
<reference evidence="2 3" key="1">
    <citation type="submission" date="2016-03" db="EMBL/GenBank/DDBJ databases">
        <title>Niastella vici sp. nov., isolated from farmland soil.</title>
        <authorList>
            <person name="Chen L."/>
            <person name="Wang D."/>
            <person name="Yang S."/>
            <person name="Wang G."/>
        </authorList>
    </citation>
    <scope>NUCLEOTIDE SEQUENCE [LARGE SCALE GENOMIC DNA]</scope>
    <source>
        <strain evidence="2 3">DJ57</strain>
    </source>
</reference>
<evidence type="ECO:0000313" key="3">
    <source>
        <dbReference type="Proteomes" id="UP000192796"/>
    </source>
</evidence>
<name>A0A1V9FHS8_9BACT</name>
<feature type="transmembrane region" description="Helical" evidence="1">
    <location>
        <begin position="44"/>
        <end position="60"/>
    </location>
</feature>
<gene>
    <name evidence="2" type="ORF">A3860_09355</name>
</gene>
<keyword evidence="1" id="KW-0472">Membrane</keyword>
<keyword evidence="1" id="KW-0812">Transmembrane</keyword>
<dbReference type="AlphaFoldDB" id="A0A1V9FHS8"/>
<protein>
    <submittedName>
        <fullName evidence="2">Uncharacterized protein</fullName>
    </submittedName>
</protein>
<dbReference type="Proteomes" id="UP000192796">
    <property type="component" value="Unassembled WGS sequence"/>
</dbReference>
<sequence>MVENLLKTVTCSFMYKYRAGDVGRAVSNLNSGTTQGKIRKPAEFMIPYVFLGLLAFWFILQPDKDKI</sequence>
<accession>A0A1V9FHS8</accession>
<proteinExistence type="predicted"/>
<dbReference type="EMBL" id="LVYD01000113">
    <property type="protein sequence ID" value="OQP57821.1"/>
    <property type="molecule type" value="Genomic_DNA"/>
</dbReference>
<organism evidence="2 3">
    <name type="scientific">Niastella vici</name>
    <dbReference type="NCBI Taxonomy" id="1703345"/>
    <lineage>
        <taxon>Bacteria</taxon>
        <taxon>Pseudomonadati</taxon>
        <taxon>Bacteroidota</taxon>
        <taxon>Chitinophagia</taxon>
        <taxon>Chitinophagales</taxon>
        <taxon>Chitinophagaceae</taxon>
        <taxon>Niastella</taxon>
    </lineage>
</organism>
<evidence type="ECO:0000313" key="2">
    <source>
        <dbReference type="EMBL" id="OQP57821.1"/>
    </source>
</evidence>
<keyword evidence="1" id="KW-1133">Transmembrane helix</keyword>
<keyword evidence="3" id="KW-1185">Reference proteome</keyword>
<evidence type="ECO:0000256" key="1">
    <source>
        <dbReference type="SAM" id="Phobius"/>
    </source>
</evidence>